<evidence type="ECO:0000313" key="2">
    <source>
        <dbReference type="Proteomes" id="UP000504635"/>
    </source>
</evidence>
<sequence>MKGTGGGPSQCVPLSELENRLFNLLGTVAVEGDNVAEMGFGQVTVNQFLEPSVDVVTSEAAGRSELTSSSRGLKRPMEPNLDHDYTAETSGGSSRSSSAVKRQVPNLNHLGGLDYSGKGVFATGLLTCLRRL</sequence>
<gene>
    <name evidence="3" type="primary">LOC115877246</name>
</gene>
<dbReference type="GeneID" id="115877246"/>
<reference evidence="3" key="1">
    <citation type="submission" date="2025-08" db="UniProtKB">
        <authorList>
            <consortium name="RefSeq"/>
        </authorList>
    </citation>
    <scope>IDENTIFICATION</scope>
    <source>
        <tissue evidence="3">Gonads</tissue>
    </source>
</reference>
<evidence type="ECO:0000256" key="1">
    <source>
        <dbReference type="SAM" id="MobiDB-lite"/>
    </source>
</evidence>
<organism evidence="2 3">
    <name type="scientific">Sitophilus oryzae</name>
    <name type="common">Rice weevil</name>
    <name type="synonym">Curculio oryzae</name>
    <dbReference type="NCBI Taxonomy" id="7048"/>
    <lineage>
        <taxon>Eukaryota</taxon>
        <taxon>Metazoa</taxon>
        <taxon>Ecdysozoa</taxon>
        <taxon>Arthropoda</taxon>
        <taxon>Hexapoda</taxon>
        <taxon>Insecta</taxon>
        <taxon>Pterygota</taxon>
        <taxon>Neoptera</taxon>
        <taxon>Endopterygota</taxon>
        <taxon>Coleoptera</taxon>
        <taxon>Polyphaga</taxon>
        <taxon>Cucujiformia</taxon>
        <taxon>Curculionidae</taxon>
        <taxon>Dryophthorinae</taxon>
        <taxon>Sitophilus</taxon>
    </lineage>
</organism>
<dbReference type="KEGG" id="soy:115877246"/>
<dbReference type="RefSeq" id="XP_030749257.1">
    <property type="nucleotide sequence ID" value="XM_030893397.1"/>
</dbReference>
<dbReference type="Proteomes" id="UP000504635">
    <property type="component" value="Unplaced"/>
</dbReference>
<keyword evidence="2" id="KW-1185">Reference proteome</keyword>
<proteinExistence type="predicted"/>
<dbReference type="OrthoDB" id="8053018at2759"/>
<accession>A0A6J2XDE3</accession>
<protein>
    <submittedName>
        <fullName evidence="3">Uncharacterized protein LOC115877246</fullName>
    </submittedName>
</protein>
<dbReference type="AlphaFoldDB" id="A0A6J2XDE3"/>
<evidence type="ECO:0000313" key="3">
    <source>
        <dbReference type="RefSeq" id="XP_030749257.1"/>
    </source>
</evidence>
<feature type="compositionally biased region" description="Basic and acidic residues" evidence="1">
    <location>
        <begin position="75"/>
        <end position="86"/>
    </location>
</feature>
<feature type="region of interest" description="Disordered" evidence="1">
    <location>
        <begin position="58"/>
        <end position="102"/>
    </location>
</feature>
<dbReference type="InParanoid" id="A0A6J2XDE3"/>
<name>A0A6J2XDE3_SITOR</name>